<gene>
    <name evidence="18" type="primary">PDE12</name>
    <name evidence="18" type="synonym">pde12</name>
</gene>
<evidence type="ECO:0000313" key="18">
    <source>
        <dbReference type="Ensembl" id="ENSSFOP00015052704.1"/>
    </source>
</evidence>
<dbReference type="AlphaFoldDB" id="A0A8C9TNR4"/>
<keyword evidence="5" id="KW-0507">mRNA processing</keyword>
<dbReference type="InterPro" id="IPR005135">
    <property type="entry name" value="Endo/exonuclease/phosphatase"/>
</dbReference>
<evidence type="ECO:0000256" key="6">
    <source>
        <dbReference type="ARBA" id="ARBA00022722"/>
    </source>
</evidence>
<organism evidence="18 19">
    <name type="scientific">Scleropages formosus</name>
    <name type="common">Asian bonytongue</name>
    <name type="synonym">Osteoglossum formosum</name>
    <dbReference type="NCBI Taxonomy" id="113540"/>
    <lineage>
        <taxon>Eukaryota</taxon>
        <taxon>Metazoa</taxon>
        <taxon>Chordata</taxon>
        <taxon>Craniata</taxon>
        <taxon>Vertebrata</taxon>
        <taxon>Euteleostomi</taxon>
        <taxon>Actinopterygii</taxon>
        <taxon>Neopterygii</taxon>
        <taxon>Teleostei</taxon>
        <taxon>Osteoglossocephala</taxon>
        <taxon>Osteoglossomorpha</taxon>
        <taxon>Osteoglossiformes</taxon>
        <taxon>Osteoglossidae</taxon>
        <taxon>Scleropages</taxon>
    </lineage>
</organism>
<evidence type="ECO:0000259" key="17">
    <source>
        <dbReference type="Pfam" id="PF21171"/>
    </source>
</evidence>
<dbReference type="GeneTree" id="ENSGT00940000157205"/>
<dbReference type="PANTHER" id="PTHR12121">
    <property type="entry name" value="CARBON CATABOLITE REPRESSOR PROTEIN 4"/>
    <property type="match status" value="1"/>
</dbReference>
<dbReference type="Proteomes" id="UP000694397">
    <property type="component" value="Chromosome 22"/>
</dbReference>
<feature type="domain" description="Endonuclease/exonuclease/phosphatase" evidence="16">
    <location>
        <begin position="269"/>
        <end position="571"/>
    </location>
</feature>
<reference evidence="18" key="3">
    <citation type="submission" date="2025-09" db="UniProtKB">
        <authorList>
            <consortium name="Ensembl"/>
        </authorList>
    </citation>
    <scope>IDENTIFICATION</scope>
</reference>
<comment type="subcellular location">
    <subcellularLocation>
        <location evidence="2">Mitochondrion matrix</location>
    </subcellularLocation>
</comment>
<reference evidence="18 19" key="1">
    <citation type="submission" date="2019-04" db="EMBL/GenBank/DDBJ databases">
        <authorList>
            <consortium name="Wellcome Sanger Institute Data Sharing"/>
        </authorList>
    </citation>
    <scope>NUCLEOTIDE SEQUENCE [LARGE SCALE GENOMIC DNA]</scope>
</reference>
<evidence type="ECO:0000313" key="19">
    <source>
        <dbReference type="Proteomes" id="UP000694397"/>
    </source>
</evidence>
<keyword evidence="9" id="KW-0269">Exonuclease</keyword>
<keyword evidence="11" id="KW-0809">Transit peptide</keyword>
<dbReference type="KEGG" id="sfm:108929781"/>
<dbReference type="GO" id="GO:0005759">
    <property type="term" value="C:mitochondrial matrix"/>
    <property type="evidence" value="ECO:0007669"/>
    <property type="project" value="UniProtKB-SubCell"/>
</dbReference>
<comment type="cofactor">
    <cofactor evidence="1">
        <name>Mg(2+)</name>
        <dbReference type="ChEBI" id="CHEBI:18420"/>
    </cofactor>
</comment>
<evidence type="ECO:0000256" key="15">
    <source>
        <dbReference type="SAM" id="MobiDB-lite"/>
    </source>
</evidence>
<comment type="similarity">
    <text evidence="3">Belongs to the CCR4/nocturin family.</text>
</comment>
<feature type="domain" description="2',5'-phosphodiesterase 12-like N-terminal" evidence="17">
    <location>
        <begin position="151"/>
        <end position="241"/>
    </location>
</feature>
<accession>A0A8C9TNR4</accession>
<keyword evidence="6" id="KW-0540">Nuclease</keyword>
<evidence type="ECO:0000256" key="7">
    <source>
        <dbReference type="ARBA" id="ARBA00022723"/>
    </source>
</evidence>
<keyword evidence="10" id="KW-0460">Magnesium</keyword>
<dbReference type="RefSeq" id="XP_029103492.1">
    <property type="nucleotide sequence ID" value="XM_029247659.1"/>
</dbReference>
<evidence type="ECO:0000259" key="16">
    <source>
        <dbReference type="Pfam" id="PF03372"/>
    </source>
</evidence>
<keyword evidence="19" id="KW-1185">Reference proteome</keyword>
<keyword evidence="7" id="KW-0479">Metal-binding</keyword>
<dbReference type="FunFam" id="3.60.10.10:FF:000018">
    <property type="entry name" value="2',5'-phosphodiesterase 12"/>
    <property type="match status" value="1"/>
</dbReference>
<dbReference type="GO" id="GO:0046872">
    <property type="term" value="F:metal ion binding"/>
    <property type="evidence" value="ECO:0007669"/>
    <property type="project" value="UniProtKB-KW"/>
</dbReference>
<dbReference type="PANTHER" id="PTHR12121:SF37">
    <property type="entry name" value="2',5'-PHOSPHODIESTERASE 12"/>
    <property type="match status" value="1"/>
</dbReference>
<evidence type="ECO:0000256" key="11">
    <source>
        <dbReference type="ARBA" id="ARBA00022946"/>
    </source>
</evidence>
<dbReference type="Ensembl" id="ENSSFOT00015061511.1">
    <property type="protein sequence ID" value="ENSSFOP00015052704.1"/>
    <property type="gene ID" value="ENSSFOG00015033109.1"/>
</dbReference>
<dbReference type="Pfam" id="PF03372">
    <property type="entry name" value="Exo_endo_phos"/>
    <property type="match status" value="1"/>
</dbReference>
<evidence type="ECO:0000256" key="12">
    <source>
        <dbReference type="ARBA" id="ARBA00023128"/>
    </source>
</evidence>
<keyword evidence="12" id="KW-0496">Mitochondrion</keyword>
<keyword evidence="4" id="KW-0597">Phosphoprotein</keyword>
<evidence type="ECO:0000256" key="3">
    <source>
        <dbReference type="ARBA" id="ARBA00010774"/>
    </source>
</evidence>
<dbReference type="CTD" id="201626"/>
<proteinExistence type="inferred from homology"/>
<dbReference type="GO" id="GO:0004535">
    <property type="term" value="F:poly(A)-specific ribonuclease activity"/>
    <property type="evidence" value="ECO:0007669"/>
    <property type="project" value="UniProtKB-ARBA"/>
</dbReference>
<dbReference type="InterPro" id="IPR050410">
    <property type="entry name" value="CCR4/nocturin_mRNA_transcr"/>
</dbReference>
<keyword evidence="8" id="KW-0378">Hydrolase</keyword>
<dbReference type="GeneID" id="108929781"/>
<dbReference type="Pfam" id="PF21171">
    <property type="entry name" value="PDE12-like_N"/>
    <property type="match status" value="1"/>
</dbReference>
<evidence type="ECO:0000256" key="2">
    <source>
        <dbReference type="ARBA" id="ARBA00004305"/>
    </source>
</evidence>
<feature type="region of interest" description="Disordered" evidence="15">
    <location>
        <begin position="92"/>
        <end position="111"/>
    </location>
</feature>
<evidence type="ECO:0000256" key="5">
    <source>
        <dbReference type="ARBA" id="ARBA00022664"/>
    </source>
</evidence>
<dbReference type="SUPFAM" id="SSF56219">
    <property type="entry name" value="DNase I-like"/>
    <property type="match status" value="1"/>
</dbReference>
<dbReference type="Gene3D" id="3.60.10.10">
    <property type="entry name" value="Endonuclease/exonuclease/phosphatase"/>
    <property type="match status" value="1"/>
</dbReference>
<evidence type="ECO:0000256" key="4">
    <source>
        <dbReference type="ARBA" id="ARBA00022553"/>
    </source>
</evidence>
<evidence type="ECO:0000256" key="10">
    <source>
        <dbReference type="ARBA" id="ARBA00022842"/>
    </source>
</evidence>
<dbReference type="InterPro" id="IPR036691">
    <property type="entry name" value="Endo/exonu/phosph_ase_sf"/>
</dbReference>
<dbReference type="GO" id="GO:0006397">
    <property type="term" value="P:mRNA processing"/>
    <property type="evidence" value="ECO:0007669"/>
    <property type="project" value="UniProtKB-KW"/>
</dbReference>
<protein>
    <recommendedName>
        <fullName evidence="13">2',5'-phosphodiesterase 12</fullName>
    </recommendedName>
    <alternativeName>
        <fullName evidence="14">Mitochondrial deadenylase</fullName>
    </alternativeName>
</protein>
<evidence type="ECO:0000256" key="9">
    <source>
        <dbReference type="ARBA" id="ARBA00022839"/>
    </source>
</evidence>
<evidence type="ECO:0000256" key="8">
    <source>
        <dbReference type="ARBA" id="ARBA00022801"/>
    </source>
</evidence>
<reference evidence="18" key="2">
    <citation type="submission" date="2025-08" db="UniProtKB">
        <authorList>
            <consortium name="Ensembl"/>
        </authorList>
    </citation>
    <scope>IDENTIFICATION</scope>
</reference>
<evidence type="ECO:0000256" key="14">
    <source>
        <dbReference type="ARBA" id="ARBA00083541"/>
    </source>
</evidence>
<sequence length="581" mass="64390">MFTAGFRPDRLHGLGPMYRYFLSLITSSSLRVLRPGRSLHRFHGEMERAVVRCVPSEARMTLSLELSGAQRHMQREQAEPLGRLLARIAHNAAKGPKSKKSKTNPPEESEPAVRLYHNGEPVAEDAPNADAWQDGAVLHVGQRKYLVDRNPPTLTVAELPASPLAGFPVCPKLQVEFGDLRDCLLHWYRESAGDGWTEAGGQRVFTPSNADIGHKLKLRCTPVRGAKRGEVRELVTAGTVEAGPGACTFDQRHLYTGRVTGERALRVVSYNILADVYAQTELSKTVLYPYCAPYALQIDYRQSLIKKELSGYNADIICLQEVDKAVFADSLCPALDAFGLNGVFRMKERQHEGLATFFRTSKLELIGRYDVTLSDALTSESRHAELWRKMSANEALRDKVTQRSTALQVTVLQSVKDPSRKLCVANTHLYWHPKGSHVRLIQMAVALQHLQWVTSEVHPGTPLLLSGDLNSPPSSGVFQLITRGHIPEDHSDWASEGPDELCPLEVTSPFQLASACGEPAYTNYVGGFHGCLDYILVEPSALQVEQVIPMPSHQDITTYQALPSVSHPSDHIALVCDLVWQ</sequence>
<evidence type="ECO:0000256" key="1">
    <source>
        <dbReference type="ARBA" id="ARBA00001946"/>
    </source>
</evidence>
<evidence type="ECO:0000256" key="13">
    <source>
        <dbReference type="ARBA" id="ARBA00072755"/>
    </source>
</evidence>
<dbReference type="GO" id="GO:0000288">
    <property type="term" value="P:nuclear-transcribed mRNA catabolic process, deadenylation-dependent decay"/>
    <property type="evidence" value="ECO:0007669"/>
    <property type="project" value="TreeGrafter"/>
</dbReference>
<dbReference type="InterPro" id="IPR048821">
    <property type="entry name" value="PDE12-like_N"/>
</dbReference>
<dbReference type="OrthoDB" id="412787at2759"/>
<name>A0A8C9TNR4_SCLFO</name>